<evidence type="ECO:0000256" key="1">
    <source>
        <dbReference type="SAM" id="Phobius"/>
    </source>
</evidence>
<sequence>MVSPAIAITRFIKKSPELGSSCLIFSGVLKTITAIFLPYLEIFVKYNLYQIR</sequence>
<dbReference type="AlphaFoldDB" id="A0A0F6RMQ4"/>
<protein>
    <submittedName>
        <fullName evidence="2">Uncharacterized protein</fullName>
    </submittedName>
</protein>
<accession>A0A0F6RMQ4</accession>
<keyword evidence="1" id="KW-0472">Membrane</keyword>
<evidence type="ECO:0000313" key="3">
    <source>
        <dbReference type="Proteomes" id="UP000034103"/>
    </source>
</evidence>
<evidence type="ECO:0000313" key="2">
    <source>
        <dbReference type="EMBL" id="AKE65473.1"/>
    </source>
</evidence>
<feature type="transmembrane region" description="Helical" evidence="1">
    <location>
        <begin position="21"/>
        <end position="40"/>
    </location>
</feature>
<dbReference type="HOGENOM" id="CLU_3081766_0_0_3"/>
<reference evidence="2 3" key="1">
    <citation type="journal article" date="2015" name="Genome Announc.">
        <title>Complete Genome Sequence of Microcystis aeruginosa NIES-2549, a Bloom-Forming Cyanobacterium from Lake Kasumigaura, Japan.</title>
        <authorList>
            <person name="Yamaguchi H."/>
            <person name="Suzuki S."/>
            <person name="Tanabe Y."/>
            <person name="Osana Y."/>
            <person name="Shimura Y."/>
            <person name="Ishida K."/>
            <person name="Kawachi M."/>
        </authorList>
    </citation>
    <scope>NUCLEOTIDE SEQUENCE [LARGE SCALE GENOMIC DNA]</scope>
    <source>
        <strain evidence="2 3">NIES-2549</strain>
    </source>
</reference>
<name>A0A0F6RMQ4_MICAE</name>
<keyword evidence="1" id="KW-1133">Transmembrane helix</keyword>
<proteinExistence type="predicted"/>
<keyword evidence="1" id="KW-0812">Transmembrane</keyword>
<organism evidence="2 3">
    <name type="scientific">Microcystis aeruginosa NIES-2549</name>
    <dbReference type="NCBI Taxonomy" id="1641812"/>
    <lineage>
        <taxon>Bacteria</taxon>
        <taxon>Bacillati</taxon>
        <taxon>Cyanobacteriota</taxon>
        <taxon>Cyanophyceae</taxon>
        <taxon>Oscillatoriophycideae</taxon>
        <taxon>Chroococcales</taxon>
        <taxon>Microcystaceae</taxon>
        <taxon>Microcystis</taxon>
    </lineage>
</organism>
<dbReference type="Proteomes" id="UP000034103">
    <property type="component" value="Chromosome"/>
</dbReference>
<gene>
    <name evidence="2" type="ORF">MYAER_3135</name>
</gene>
<dbReference type="EMBL" id="CP011304">
    <property type="protein sequence ID" value="AKE65473.1"/>
    <property type="molecule type" value="Genomic_DNA"/>
</dbReference>